<organism evidence="1 2">
    <name type="scientific">Lepraria finkii</name>
    <dbReference type="NCBI Taxonomy" id="1340010"/>
    <lineage>
        <taxon>Eukaryota</taxon>
        <taxon>Fungi</taxon>
        <taxon>Dikarya</taxon>
        <taxon>Ascomycota</taxon>
        <taxon>Pezizomycotina</taxon>
        <taxon>Lecanoromycetes</taxon>
        <taxon>OSLEUM clade</taxon>
        <taxon>Lecanoromycetidae</taxon>
        <taxon>Lecanorales</taxon>
        <taxon>Lecanorineae</taxon>
        <taxon>Stereocaulaceae</taxon>
        <taxon>Lepraria</taxon>
    </lineage>
</organism>
<evidence type="ECO:0000313" key="2">
    <source>
        <dbReference type="Proteomes" id="UP001590951"/>
    </source>
</evidence>
<gene>
    <name evidence="1" type="ORF">ABVK25_009090</name>
</gene>
<protein>
    <recommendedName>
        <fullName evidence="3">Phage protein</fullName>
    </recommendedName>
</protein>
<proteinExistence type="predicted"/>
<dbReference type="EMBL" id="JBHFEH010000045">
    <property type="protein sequence ID" value="KAL2050582.1"/>
    <property type="molecule type" value="Genomic_DNA"/>
</dbReference>
<sequence>MPHQYTAKGISRLAGPVKPQLDEWRKMKEKHEQVAVGGKPSRSKKQMEAMVDEFGRRIEGGRN</sequence>
<accession>A0ABR4B031</accession>
<reference evidence="1 2" key="1">
    <citation type="submission" date="2024-09" db="EMBL/GenBank/DDBJ databases">
        <title>Rethinking Asexuality: The Enigmatic Case of Functional Sexual Genes in Lepraria (Stereocaulaceae).</title>
        <authorList>
            <person name="Doellman M."/>
            <person name="Sun Y."/>
            <person name="Barcenas-Pena A."/>
            <person name="Lumbsch H.T."/>
            <person name="Grewe F."/>
        </authorList>
    </citation>
    <scope>NUCLEOTIDE SEQUENCE [LARGE SCALE GENOMIC DNA]</scope>
    <source>
        <strain evidence="1 2">Grewe 0041</strain>
    </source>
</reference>
<evidence type="ECO:0008006" key="3">
    <source>
        <dbReference type="Google" id="ProtNLM"/>
    </source>
</evidence>
<evidence type="ECO:0000313" key="1">
    <source>
        <dbReference type="EMBL" id="KAL2050582.1"/>
    </source>
</evidence>
<comment type="caution">
    <text evidence="1">The sequence shown here is derived from an EMBL/GenBank/DDBJ whole genome shotgun (WGS) entry which is preliminary data.</text>
</comment>
<dbReference type="Proteomes" id="UP001590951">
    <property type="component" value="Unassembled WGS sequence"/>
</dbReference>
<name>A0ABR4B031_9LECA</name>
<keyword evidence="2" id="KW-1185">Reference proteome</keyword>